<comment type="caution">
    <text evidence="2">The sequence shown here is derived from an EMBL/GenBank/DDBJ whole genome shotgun (WGS) entry which is preliminary data.</text>
</comment>
<dbReference type="AlphaFoldDB" id="A0A402BZV1"/>
<sequence>MLTERESVEGPASLDHTHPRSPGVGSRVCCRDVKGHLLRRG</sequence>
<keyword evidence="3" id="KW-1185">Reference proteome</keyword>
<gene>
    <name evidence="2" type="ORF">Rhow_005873</name>
</gene>
<dbReference type="Proteomes" id="UP000287519">
    <property type="component" value="Unassembled WGS sequence"/>
</dbReference>
<evidence type="ECO:0000256" key="1">
    <source>
        <dbReference type="SAM" id="MobiDB-lite"/>
    </source>
</evidence>
<reference evidence="2 3" key="1">
    <citation type="submission" date="2018-11" db="EMBL/GenBank/DDBJ databases">
        <title>Microbial catabolism of amino acid.</title>
        <authorList>
            <person name="Hibi M."/>
            <person name="Ogawa J."/>
        </authorList>
    </citation>
    <scope>NUCLEOTIDE SEQUENCE [LARGE SCALE GENOMIC DNA]</scope>
    <source>
        <strain evidence="2 3">C31-06</strain>
    </source>
</reference>
<feature type="region of interest" description="Disordered" evidence="1">
    <location>
        <begin position="1"/>
        <end position="28"/>
    </location>
</feature>
<evidence type="ECO:0000313" key="2">
    <source>
        <dbReference type="EMBL" id="GCE36873.1"/>
    </source>
</evidence>
<protein>
    <submittedName>
        <fullName evidence="2">Uncharacterized protein</fullName>
    </submittedName>
</protein>
<proteinExistence type="predicted"/>
<accession>A0A402BZV1</accession>
<organism evidence="2 3">
    <name type="scientific">Rhodococcus wratislaviensis</name>
    <name type="common">Tsukamurella wratislaviensis</name>
    <dbReference type="NCBI Taxonomy" id="44752"/>
    <lineage>
        <taxon>Bacteria</taxon>
        <taxon>Bacillati</taxon>
        <taxon>Actinomycetota</taxon>
        <taxon>Actinomycetes</taxon>
        <taxon>Mycobacteriales</taxon>
        <taxon>Nocardiaceae</taxon>
        <taxon>Rhodococcus</taxon>
    </lineage>
</organism>
<name>A0A402BZV1_RHOWR</name>
<evidence type="ECO:0000313" key="3">
    <source>
        <dbReference type="Proteomes" id="UP000287519"/>
    </source>
</evidence>
<dbReference type="EMBL" id="BHYM01000005">
    <property type="protein sequence ID" value="GCE36873.1"/>
    <property type="molecule type" value="Genomic_DNA"/>
</dbReference>